<dbReference type="Gene3D" id="3.40.190.10">
    <property type="entry name" value="Periplasmic binding protein-like II"/>
    <property type="match status" value="2"/>
</dbReference>
<dbReference type="PROSITE" id="PS50931">
    <property type="entry name" value="HTH_LYSR"/>
    <property type="match status" value="1"/>
</dbReference>
<dbReference type="Pfam" id="PF03466">
    <property type="entry name" value="LysR_substrate"/>
    <property type="match status" value="1"/>
</dbReference>
<dbReference type="InterPro" id="IPR036388">
    <property type="entry name" value="WH-like_DNA-bd_sf"/>
</dbReference>
<comment type="caution">
    <text evidence="6">The sequence shown here is derived from an EMBL/GenBank/DDBJ whole genome shotgun (WGS) entry which is preliminary data.</text>
</comment>
<dbReference type="Gene3D" id="1.10.10.10">
    <property type="entry name" value="Winged helix-like DNA-binding domain superfamily/Winged helix DNA-binding domain"/>
    <property type="match status" value="1"/>
</dbReference>
<feature type="domain" description="HTH lysR-type" evidence="5">
    <location>
        <begin position="1"/>
        <end position="59"/>
    </location>
</feature>
<dbReference type="InterPro" id="IPR005119">
    <property type="entry name" value="LysR_subst-bd"/>
</dbReference>
<name>A0A168FA58_9BACL</name>
<evidence type="ECO:0000256" key="2">
    <source>
        <dbReference type="ARBA" id="ARBA00023015"/>
    </source>
</evidence>
<dbReference type="CDD" id="cd05466">
    <property type="entry name" value="PBP2_LTTR_substrate"/>
    <property type="match status" value="1"/>
</dbReference>
<dbReference type="GO" id="GO:0003700">
    <property type="term" value="F:DNA-binding transcription factor activity"/>
    <property type="evidence" value="ECO:0007669"/>
    <property type="project" value="InterPro"/>
</dbReference>
<dbReference type="RefSeq" id="WP_068536891.1">
    <property type="nucleotide sequence ID" value="NZ_LVJH01000058.1"/>
</dbReference>
<keyword evidence="3" id="KW-0238">DNA-binding</keyword>
<dbReference type="InterPro" id="IPR036390">
    <property type="entry name" value="WH_DNA-bd_sf"/>
</dbReference>
<dbReference type="PANTHER" id="PTHR30126:SF40">
    <property type="entry name" value="HTH-TYPE TRANSCRIPTIONAL REGULATOR GLTR"/>
    <property type="match status" value="1"/>
</dbReference>
<dbReference type="FunFam" id="1.10.10.10:FF:000001">
    <property type="entry name" value="LysR family transcriptional regulator"/>
    <property type="match status" value="1"/>
</dbReference>
<keyword evidence="7" id="KW-1185">Reference proteome</keyword>
<dbReference type="Pfam" id="PF00126">
    <property type="entry name" value="HTH_1"/>
    <property type="match status" value="1"/>
</dbReference>
<dbReference type="SUPFAM" id="SSF53850">
    <property type="entry name" value="Periplasmic binding protein-like II"/>
    <property type="match status" value="1"/>
</dbReference>
<keyword evidence="2" id="KW-0805">Transcription regulation</keyword>
<evidence type="ECO:0000259" key="5">
    <source>
        <dbReference type="PROSITE" id="PS50931"/>
    </source>
</evidence>
<dbReference type="AlphaFoldDB" id="A0A168FA58"/>
<evidence type="ECO:0000313" key="6">
    <source>
        <dbReference type="EMBL" id="OAB36002.1"/>
    </source>
</evidence>
<proteinExistence type="inferred from homology"/>
<dbReference type="GO" id="GO:0000976">
    <property type="term" value="F:transcription cis-regulatory region binding"/>
    <property type="evidence" value="ECO:0007669"/>
    <property type="project" value="TreeGrafter"/>
</dbReference>
<reference evidence="6 7" key="1">
    <citation type="submission" date="2016-03" db="EMBL/GenBank/DDBJ databases">
        <title>Draft genome sequence of Paenibacillus glacialis DSM 22343.</title>
        <authorList>
            <person name="Shin S.-K."/>
            <person name="Yi H."/>
        </authorList>
    </citation>
    <scope>NUCLEOTIDE SEQUENCE [LARGE SCALE GENOMIC DNA]</scope>
    <source>
        <strain evidence="6 7">DSM 22343</strain>
    </source>
</reference>
<dbReference type="PANTHER" id="PTHR30126">
    <property type="entry name" value="HTH-TYPE TRANSCRIPTIONAL REGULATOR"/>
    <property type="match status" value="1"/>
</dbReference>
<keyword evidence="4" id="KW-0804">Transcription</keyword>
<dbReference type="SUPFAM" id="SSF46785">
    <property type="entry name" value="Winged helix' DNA-binding domain"/>
    <property type="match status" value="1"/>
</dbReference>
<gene>
    <name evidence="6" type="ORF">PGLA_21490</name>
</gene>
<dbReference type="InterPro" id="IPR000847">
    <property type="entry name" value="LysR_HTH_N"/>
</dbReference>
<evidence type="ECO:0000256" key="4">
    <source>
        <dbReference type="ARBA" id="ARBA00023163"/>
    </source>
</evidence>
<evidence type="ECO:0000256" key="1">
    <source>
        <dbReference type="ARBA" id="ARBA00009437"/>
    </source>
</evidence>
<dbReference type="OrthoDB" id="9785745at2"/>
<evidence type="ECO:0000256" key="3">
    <source>
        <dbReference type="ARBA" id="ARBA00023125"/>
    </source>
</evidence>
<dbReference type="STRING" id="494026.PGLA_21490"/>
<protein>
    <recommendedName>
        <fullName evidence="5">HTH lysR-type domain-containing protein</fullName>
    </recommendedName>
</protein>
<accession>A0A168FA58</accession>
<dbReference type="EMBL" id="LVJH01000058">
    <property type="protein sequence ID" value="OAB36002.1"/>
    <property type="molecule type" value="Genomic_DNA"/>
</dbReference>
<comment type="similarity">
    <text evidence="1">Belongs to the LysR transcriptional regulatory family.</text>
</comment>
<sequence length="321" mass="37508">MKTIERMKTFLVLAECGSYVETAKRLYCSQPTISNHIQQLEKQFQASLFHRSDRKVQLTEQGFIVQEHIKQVISLLQDASTKVQHSLLQHEQILSIYISSYISECYLPDILARYHQSFPKQLLEIHTYCYEDLQRSLLVDGKAYFAFLPIYPEDDQLYAQYDATFLFEEELPLIVPADHPWARRKLLYTRDLHRETILIPQSKYICQYIKQQMQLNHIKVRYLQMSTFNMIKQSIKVGLGVSFLPYEVVKKELDTGELVALPISSLQIKRSNGLVIRKNTQLRAEEQTFCHEVQAYFSSLDKVAYPVPLRINEDVCTRSGS</sequence>
<dbReference type="Proteomes" id="UP000076967">
    <property type="component" value="Unassembled WGS sequence"/>
</dbReference>
<dbReference type="PRINTS" id="PR00039">
    <property type="entry name" value="HTHLYSR"/>
</dbReference>
<evidence type="ECO:0000313" key="7">
    <source>
        <dbReference type="Proteomes" id="UP000076967"/>
    </source>
</evidence>
<organism evidence="6 7">
    <name type="scientific">Paenibacillus glacialis</name>
    <dbReference type="NCBI Taxonomy" id="494026"/>
    <lineage>
        <taxon>Bacteria</taxon>
        <taxon>Bacillati</taxon>
        <taxon>Bacillota</taxon>
        <taxon>Bacilli</taxon>
        <taxon>Bacillales</taxon>
        <taxon>Paenibacillaceae</taxon>
        <taxon>Paenibacillus</taxon>
    </lineage>
</organism>